<dbReference type="InterPro" id="IPR000182">
    <property type="entry name" value="GNAT_dom"/>
</dbReference>
<sequence>MQRSESHLLAKPDLTPLNSQATLRATPMDVFPTDPAKLAPLLIDERTGEPYLQLPSPHERIRITPPREADVDSIVQHMNDPRIFEYLASPPHPYSRDDGIKWSQRIRTASQAVFREIETGAQFVSGCPVRSIREIQEDGSDVYIGDILIDRENDDVAWISSSDANNSAKSAGDPSILYSIGDYLSPTHHRQGIMSAVLNTVLASWAIPRMNCRRIVATAFIGNVASVGVFKKAGFKHTRDQKDAARLPEGRGGHLRDLHIMEWTHE</sequence>
<dbReference type="Gene3D" id="3.40.630.30">
    <property type="match status" value="1"/>
</dbReference>
<evidence type="ECO:0000313" key="3">
    <source>
        <dbReference type="Proteomes" id="UP000007148"/>
    </source>
</evidence>
<dbReference type="PANTHER" id="PTHR43328">
    <property type="entry name" value="ACETYLTRANSFERASE-RELATED"/>
    <property type="match status" value="1"/>
</dbReference>
<dbReference type="AlphaFoldDB" id="G4T817"/>
<dbReference type="Proteomes" id="UP000007148">
    <property type="component" value="Unassembled WGS sequence"/>
</dbReference>
<dbReference type="eggNOG" id="ENOG502S3FV">
    <property type="taxonomic scope" value="Eukaryota"/>
</dbReference>
<accession>G4T817</accession>
<dbReference type="PANTHER" id="PTHR43328:SF1">
    <property type="entry name" value="N-ACETYLTRANSFERASE DOMAIN-CONTAINING PROTEIN"/>
    <property type="match status" value="1"/>
</dbReference>
<dbReference type="SUPFAM" id="SSF55729">
    <property type="entry name" value="Acyl-CoA N-acyltransferases (Nat)"/>
    <property type="match status" value="1"/>
</dbReference>
<proteinExistence type="predicted"/>
<dbReference type="EMBL" id="CAFZ01000014">
    <property type="protein sequence ID" value="CCA67487.1"/>
    <property type="molecule type" value="Genomic_DNA"/>
</dbReference>
<feature type="domain" description="N-acetyltransferase" evidence="1">
    <location>
        <begin position="104"/>
        <end position="262"/>
    </location>
</feature>
<dbReference type="InParanoid" id="G4T817"/>
<comment type="caution">
    <text evidence="2">The sequence shown here is derived from an EMBL/GenBank/DDBJ whole genome shotgun (WGS) entry which is preliminary data.</text>
</comment>
<dbReference type="OMA" id="RMNLHLL"/>
<dbReference type="HOGENOM" id="CLU_073647_1_0_1"/>
<reference evidence="2 3" key="1">
    <citation type="journal article" date="2011" name="PLoS Pathog.">
        <title>Endophytic Life Strategies Decoded by Genome and Transcriptome Analyses of the Mutualistic Root Symbiont Piriformospora indica.</title>
        <authorList>
            <person name="Zuccaro A."/>
            <person name="Lahrmann U."/>
            <person name="Guldener U."/>
            <person name="Langen G."/>
            <person name="Pfiffi S."/>
            <person name="Biedenkopf D."/>
            <person name="Wong P."/>
            <person name="Samans B."/>
            <person name="Grimm C."/>
            <person name="Basiewicz M."/>
            <person name="Murat C."/>
            <person name="Martin F."/>
            <person name="Kogel K.H."/>
        </authorList>
    </citation>
    <scope>NUCLEOTIDE SEQUENCE [LARGE SCALE GENOMIC DNA]</scope>
    <source>
        <strain evidence="2 3">DSM 11827</strain>
    </source>
</reference>
<dbReference type="Pfam" id="PF13302">
    <property type="entry name" value="Acetyltransf_3"/>
    <property type="match status" value="1"/>
</dbReference>
<gene>
    <name evidence="2" type="ORF">PIIN_01316</name>
</gene>
<evidence type="ECO:0000259" key="1">
    <source>
        <dbReference type="PROSITE" id="PS51186"/>
    </source>
</evidence>
<organism evidence="2 3">
    <name type="scientific">Serendipita indica (strain DSM 11827)</name>
    <name type="common">Root endophyte fungus</name>
    <name type="synonym">Piriformospora indica</name>
    <dbReference type="NCBI Taxonomy" id="1109443"/>
    <lineage>
        <taxon>Eukaryota</taxon>
        <taxon>Fungi</taxon>
        <taxon>Dikarya</taxon>
        <taxon>Basidiomycota</taxon>
        <taxon>Agaricomycotina</taxon>
        <taxon>Agaricomycetes</taxon>
        <taxon>Sebacinales</taxon>
        <taxon>Serendipitaceae</taxon>
        <taxon>Serendipita</taxon>
    </lineage>
</organism>
<protein>
    <submittedName>
        <fullName evidence="2">Related to acetyltransferase, GNAT family family-Aspergillus fumigatus</fullName>
    </submittedName>
</protein>
<dbReference type="GO" id="GO:0016747">
    <property type="term" value="F:acyltransferase activity, transferring groups other than amino-acyl groups"/>
    <property type="evidence" value="ECO:0007669"/>
    <property type="project" value="InterPro"/>
</dbReference>
<dbReference type="OrthoDB" id="630895at2759"/>
<dbReference type="InterPro" id="IPR016181">
    <property type="entry name" value="Acyl_CoA_acyltransferase"/>
</dbReference>
<dbReference type="STRING" id="1109443.G4T817"/>
<evidence type="ECO:0000313" key="2">
    <source>
        <dbReference type="EMBL" id="CCA67487.1"/>
    </source>
</evidence>
<keyword evidence="3" id="KW-1185">Reference proteome</keyword>
<dbReference type="PROSITE" id="PS51186">
    <property type="entry name" value="GNAT"/>
    <property type="match status" value="1"/>
</dbReference>
<name>G4T817_SERID</name>
<keyword evidence="2" id="KW-0808">Transferase</keyword>